<comment type="caution">
    <text evidence="1">The sequence shown here is derived from an EMBL/GenBank/DDBJ whole genome shotgun (WGS) entry which is preliminary data.</text>
</comment>
<protein>
    <submittedName>
        <fullName evidence="1">Uncharacterized protein</fullName>
    </submittedName>
</protein>
<proteinExistence type="predicted"/>
<organism evidence="1 2">
    <name type="scientific">Lecanicillium saksenae</name>
    <dbReference type="NCBI Taxonomy" id="468837"/>
    <lineage>
        <taxon>Eukaryota</taxon>
        <taxon>Fungi</taxon>
        <taxon>Dikarya</taxon>
        <taxon>Ascomycota</taxon>
        <taxon>Pezizomycotina</taxon>
        <taxon>Sordariomycetes</taxon>
        <taxon>Hypocreomycetidae</taxon>
        <taxon>Hypocreales</taxon>
        <taxon>Cordycipitaceae</taxon>
        <taxon>Lecanicillium</taxon>
    </lineage>
</organism>
<keyword evidence="2" id="KW-1185">Reference proteome</keyword>
<evidence type="ECO:0000313" key="2">
    <source>
        <dbReference type="Proteomes" id="UP001148737"/>
    </source>
</evidence>
<evidence type="ECO:0000313" key="1">
    <source>
        <dbReference type="EMBL" id="KAJ3479383.1"/>
    </source>
</evidence>
<gene>
    <name evidence="1" type="ORF">NLG97_g8335</name>
</gene>
<reference evidence="1" key="1">
    <citation type="submission" date="2022-07" db="EMBL/GenBank/DDBJ databases">
        <title>Genome Sequence of Lecanicillium saksenae.</title>
        <authorList>
            <person name="Buettner E."/>
        </authorList>
    </citation>
    <scope>NUCLEOTIDE SEQUENCE</scope>
    <source>
        <strain evidence="1">VT-O1</strain>
    </source>
</reference>
<dbReference type="EMBL" id="JANAKD010001446">
    <property type="protein sequence ID" value="KAJ3479383.1"/>
    <property type="molecule type" value="Genomic_DNA"/>
</dbReference>
<accession>A0ACC1QKE5</accession>
<name>A0ACC1QKE5_9HYPO</name>
<sequence length="428" mass="46902">MGINGMRSQALAVTRHATIFAQAGPRQHISLYPVQPWPTQYRFSSSGNLPLSGVTVISLEQAIAAPFCTRQLADQGARVIKIERPGVGDFARNYDTRVDGLSSHFLWTNRSKESLALDLKKNKDLAAAKKIIQSADVLVQNLVPGATGRMGLSYEDLREGNPRLIVCDISGYGSYGPYRDKKAYDLLIQSEAGFVSVTGGANEPSKAGISIADIASGMYAYTNILTALIERGQTGKGKRIDISMLESMVEWMNFPLYYSINDQPLVPRTGLTHATVYPYGPFDTAGGESVMFGVQNEREWLLLCRDVLGDESIATDERFISNSLRSQNREPLRSIICEKFSTHSASAVLEKLDAAGIANAKVNDMHDVWKHPQLQARGRWAEMQTPAGIVPTLLPPGIDAPSDTRLDAVPEVGQHNDSLFAEFGIERE</sequence>
<dbReference type="Proteomes" id="UP001148737">
    <property type="component" value="Unassembled WGS sequence"/>
</dbReference>